<dbReference type="AlphaFoldDB" id="A0A6L2MN27"/>
<reference evidence="2" key="1">
    <citation type="journal article" date="2019" name="Sci. Rep.">
        <title>Draft genome of Tanacetum cinerariifolium, the natural source of mosquito coil.</title>
        <authorList>
            <person name="Yamashiro T."/>
            <person name="Shiraishi A."/>
            <person name="Satake H."/>
            <person name="Nakayama K."/>
        </authorList>
    </citation>
    <scope>NUCLEOTIDE SEQUENCE</scope>
</reference>
<protein>
    <submittedName>
        <fullName evidence="2">Uncharacterized protein</fullName>
    </submittedName>
</protein>
<feature type="compositionally biased region" description="Polar residues" evidence="1">
    <location>
        <begin position="35"/>
        <end position="44"/>
    </location>
</feature>
<evidence type="ECO:0000256" key="1">
    <source>
        <dbReference type="SAM" id="MobiDB-lite"/>
    </source>
</evidence>
<evidence type="ECO:0000313" key="2">
    <source>
        <dbReference type="EMBL" id="GEU73764.1"/>
    </source>
</evidence>
<accession>A0A6L2MN27</accession>
<name>A0A6L2MN27_TANCI</name>
<feature type="region of interest" description="Disordered" evidence="1">
    <location>
        <begin position="35"/>
        <end position="61"/>
    </location>
</feature>
<organism evidence="2">
    <name type="scientific">Tanacetum cinerariifolium</name>
    <name type="common">Dalmatian daisy</name>
    <name type="synonym">Chrysanthemum cinerariifolium</name>
    <dbReference type="NCBI Taxonomy" id="118510"/>
    <lineage>
        <taxon>Eukaryota</taxon>
        <taxon>Viridiplantae</taxon>
        <taxon>Streptophyta</taxon>
        <taxon>Embryophyta</taxon>
        <taxon>Tracheophyta</taxon>
        <taxon>Spermatophyta</taxon>
        <taxon>Magnoliopsida</taxon>
        <taxon>eudicotyledons</taxon>
        <taxon>Gunneridae</taxon>
        <taxon>Pentapetalae</taxon>
        <taxon>asterids</taxon>
        <taxon>campanulids</taxon>
        <taxon>Asterales</taxon>
        <taxon>Asteraceae</taxon>
        <taxon>Asteroideae</taxon>
        <taxon>Anthemideae</taxon>
        <taxon>Anthemidinae</taxon>
        <taxon>Tanacetum</taxon>
    </lineage>
</organism>
<gene>
    <name evidence="2" type="ORF">Tci_045742</name>
</gene>
<dbReference type="EMBL" id="BKCJ010006752">
    <property type="protein sequence ID" value="GEU73764.1"/>
    <property type="molecule type" value="Genomic_DNA"/>
</dbReference>
<sequence>MINKQIAKRTNQLLPRINEVDEDSEDDEEVCVVTSMNRGSGSREGTSKGLPKKPRHKGPMDMFFARKPEDVLTGGGLVVRLYTRHDLEWSFSKKSPSCNYRQQDERRPIEMVWACQKETGVYYRRRRRPKLRWEDRLKTDLKDKLLLAYATVFIM</sequence>
<comment type="caution">
    <text evidence="2">The sequence shown here is derived from an EMBL/GenBank/DDBJ whole genome shotgun (WGS) entry which is preliminary data.</text>
</comment>
<proteinExistence type="predicted"/>